<reference evidence="7 9" key="2">
    <citation type="submission" date="2018-10" db="EMBL/GenBank/DDBJ databases">
        <title>Genomic Encyclopedia of Type Strains, Phase IV (KMG-IV): sequencing the most valuable type-strain genomes for metagenomic binning, comparative biology and taxonomic classification.</title>
        <authorList>
            <person name="Goeker M."/>
        </authorList>
    </citation>
    <scope>NUCLEOTIDE SEQUENCE [LARGE SCALE GENOMIC DNA]</scope>
    <source>
        <strain evidence="7 9">DSM 19791</strain>
    </source>
</reference>
<dbReference type="PANTHER" id="PTHR33254:SF4">
    <property type="entry name" value="4-HYDROXY-4-METHYL-2-OXOGLUTARATE ALDOLASE 3-RELATED"/>
    <property type="match status" value="1"/>
</dbReference>
<evidence type="ECO:0000313" key="8">
    <source>
        <dbReference type="Proteomes" id="UP000275727"/>
    </source>
</evidence>
<reference evidence="6 8" key="1">
    <citation type="submission" date="2018-06" db="EMBL/GenBank/DDBJ databases">
        <title>Complete Genome Sequence of the Microcystin-Degrading Bacterium Sphingosinicella microcystinivorans Strain B-9.</title>
        <authorList>
            <person name="Jin H."/>
            <person name="Nishizawa T."/>
            <person name="Guo Y."/>
            <person name="Nishizawa A."/>
            <person name="Park H."/>
            <person name="Kato H."/>
            <person name="Tsuji K."/>
            <person name="Harada K."/>
        </authorList>
    </citation>
    <scope>NUCLEOTIDE SEQUENCE [LARGE SCALE GENOMIC DNA]</scope>
    <source>
        <strain evidence="6 8">B9</strain>
    </source>
</reference>
<comment type="cofactor">
    <cofactor evidence="5">
        <name>Mg(2+)</name>
        <dbReference type="ChEBI" id="CHEBI:18420"/>
    </cofactor>
</comment>
<dbReference type="KEGG" id="smic:SmB9_09300"/>
<keyword evidence="5" id="KW-0460">Magnesium</keyword>
<name>A0AAD1D4K4_SPHMI</name>
<accession>A0AAD1D4K4</accession>
<dbReference type="InterPro" id="IPR036704">
    <property type="entry name" value="RraA/RraA-like_sf"/>
</dbReference>
<feature type="binding site" evidence="5">
    <location>
        <position position="110"/>
    </location>
    <ligand>
        <name>Mg(2+)</name>
        <dbReference type="ChEBI" id="CHEBI:18420"/>
    </ligand>
</feature>
<proteinExistence type="predicted"/>
<dbReference type="PANTHER" id="PTHR33254">
    <property type="entry name" value="4-HYDROXY-4-METHYL-2-OXOGLUTARATE ALDOLASE 3-RELATED"/>
    <property type="match status" value="1"/>
</dbReference>
<dbReference type="InterPro" id="IPR005493">
    <property type="entry name" value="RraA/RraA-like"/>
</dbReference>
<dbReference type="AlphaFoldDB" id="A0AAD1D4K4"/>
<dbReference type="Pfam" id="PF03737">
    <property type="entry name" value="RraA-like"/>
    <property type="match status" value="1"/>
</dbReference>
<dbReference type="EMBL" id="RBWX01000011">
    <property type="protein sequence ID" value="RKS85438.1"/>
    <property type="molecule type" value="Genomic_DNA"/>
</dbReference>
<evidence type="ECO:0000313" key="7">
    <source>
        <dbReference type="EMBL" id="RKS85438.1"/>
    </source>
</evidence>
<evidence type="ECO:0000256" key="1">
    <source>
        <dbReference type="ARBA" id="ARBA00001968"/>
    </source>
</evidence>
<keyword evidence="9" id="KW-1185">Reference proteome</keyword>
<evidence type="ECO:0000256" key="3">
    <source>
        <dbReference type="ARBA" id="ARBA00029596"/>
    </source>
</evidence>
<protein>
    <recommendedName>
        <fullName evidence="2">Putative 4-hydroxy-4-methyl-2-oxoglutarate aldolase</fullName>
    </recommendedName>
    <alternativeName>
        <fullName evidence="3">Regulator of ribonuclease activity homolog</fullName>
    </alternativeName>
    <alternativeName>
        <fullName evidence="4">RraA-like protein</fullName>
    </alternativeName>
</protein>
<organism evidence="6 8">
    <name type="scientific">Sphingosinicella microcystinivorans</name>
    <dbReference type="NCBI Taxonomy" id="335406"/>
    <lineage>
        <taxon>Bacteria</taxon>
        <taxon>Pseudomonadati</taxon>
        <taxon>Pseudomonadota</taxon>
        <taxon>Alphaproteobacteria</taxon>
        <taxon>Sphingomonadales</taxon>
        <taxon>Sphingosinicellaceae</taxon>
        <taxon>Sphingosinicella</taxon>
    </lineage>
</organism>
<sequence length="215" mass="22884">MDALLALLARTSTSVMSDALQKCGIDGQCRGIGPINPGDRVHGVAVTARISPYNAASKHHAEYMDLLGPGSVPVLDGRGIREGALWGDLRATVAKRVGAHGTVVDGMVRDRDGCRELGYPVFARGAHMLSGNKLAWIEERDVPVTIGGVYVRPGDFVLGDGDGVLFIPRDAAAQVYDQAAPLQEADERMLAALRDGMSLVEARNVYGLKSILPPR</sequence>
<comment type="cofactor">
    <cofactor evidence="1">
        <name>a divalent metal cation</name>
        <dbReference type="ChEBI" id="CHEBI:60240"/>
    </cofactor>
</comment>
<evidence type="ECO:0000256" key="5">
    <source>
        <dbReference type="PIRSR" id="PIRSR605493-1"/>
    </source>
</evidence>
<dbReference type="RefSeq" id="WP_121053252.1">
    <property type="nucleotide sequence ID" value="NZ_AP018711.1"/>
</dbReference>
<dbReference type="SUPFAM" id="SSF89562">
    <property type="entry name" value="RraA-like"/>
    <property type="match status" value="1"/>
</dbReference>
<evidence type="ECO:0000313" key="9">
    <source>
        <dbReference type="Proteomes" id="UP000276029"/>
    </source>
</evidence>
<dbReference type="CDD" id="cd16841">
    <property type="entry name" value="RraA_family"/>
    <property type="match status" value="1"/>
</dbReference>
<dbReference type="Gene3D" id="3.50.30.40">
    <property type="entry name" value="Ribonuclease E inhibitor RraA/RraA-like"/>
    <property type="match status" value="1"/>
</dbReference>
<feature type="binding site" evidence="5">
    <location>
        <position position="109"/>
    </location>
    <ligand>
        <name>substrate</name>
    </ligand>
</feature>
<dbReference type="Proteomes" id="UP000275727">
    <property type="component" value="Chromosome"/>
</dbReference>
<evidence type="ECO:0000256" key="4">
    <source>
        <dbReference type="ARBA" id="ARBA00030169"/>
    </source>
</evidence>
<dbReference type="EMBL" id="AP018711">
    <property type="protein sequence ID" value="BBE33272.1"/>
    <property type="molecule type" value="Genomic_DNA"/>
</dbReference>
<keyword evidence="5" id="KW-0479">Metal-binding</keyword>
<evidence type="ECO:0000256" key="2">
    <source>
        <dbReference type="ARBA" id="ARBA00016549"/>
    </source>
</evidence>
<evidence type="ECO:0000313" key="6">
    <source>
        <dbReference type="EMBL" id="BBE33272.1"/>
    </source>
</evidence>
<dbReference type="GO" id="GO:0046872">
    <property type="term" value="F:metal ion binding"/>
    <property type="evidence" value="ECO:0007669"/>
    <property type="project" value="UniProtKB-KW"/>
</dbReference>
<gene>
    <name evidence="7" type="ORF">DFR51_3356</name>
    <name evidence="6" type="ORF">SmB9_09300</name>
</gene>
<dbReference type="Proteomes" id="UP000276029">
    <property type="component" value="Unassembled WGS sequence"/>
</dbReference>